<gene>
    <name evidence="1" type="ORF">BT62DRAFT_1047346</name>
</gene>
<sequence>MKSSLVQIALYAGLSYIANETKCLANPSITTLVDLANCFNKYTVQKDYYNMATYSAAQPNTTQLNSWGNLITSLLYVDNNCTSVVIPPSLEDIYTVSSFYSYCILSEIPVNEMGFYNKGWGLFVVPSSRTGIKRNIHLAMPHPLFDFITPAQAVSIFEMMGARSLLISGRHRRAYNSPTDCLPSTKWTTYYRTDPTHDVNEPFNDANRAIWAWQNVNGGCPTSRCAFIQFHGKSPTTCLYDQIFLSSGLRNSTWYTDDVDRPIKRIQRELKSEDSFRTWNISLPSDSSCALTATNNVFGRLINGVDESNVCNEAATAEVSTGAFVHIEQAHVAAFPDAYAGWKRVLLAAFEPA</sequence>
<dbReference type="OrthoDB" id="5803672at2759"/>
<protein>
    <submittedName>
        <fullName evidence="1">Uncharacterized protein</fullName>
    </submittedName>
</protein>
<dbReference type="RefSeq" id="XP_043034402.1">
    <property type="nucleotide sequence ID" value="XM_043178494.1"/>
</dbReference>
<dbReference type="AlphaFoldDB" id="A0A9P8ANI4"/>
<proteinExistence type="predicted"/>
<comment type="caution">
    <text evidence="1">The sequence shown here is derived from an EMBL/GenBank/DDBJ whole genome shotgun (WGS) entry which is preliminary data.</text>
</comment>
<organism evidence="1 2">
    <name type="scientific">Guyanagaster necrorhizus</name>
    <dbReference type="NCBI Taxonomy" id="856835"/>
    <lineage>
        <taxon>Eukaryota</taxon>
        <taxon>Fungi</taxon>
        <taxon>Dikarya</taxon>
        <taxon>Basidiomycota</taxon>
        <taxon>Agaricomycotina</taxon>
        <taxon>Agaricomycetes</taxon>
        <taxon>Agaricomycetidae</taxon>
        <taxon>Agaricales</taxon>
        <taxon>Marasmiineae</taxon>
        <taxon>Physalacriaceae</taxon>
        <taxon>Guyanagaster</taxon>
    </lineage>
</organism>
<reference evidence="1" key="1">
    <citation type="submission" date="2020-11" db="EMBL/GenBank/DDBJ databases">
        <title>Adaptations for nitrogen fixation in a non-lichenized fungal sporocarp promotes dispersal by wood-feeding termites.</title>
        <authorList>
            <consortium name="DOE Joint Genome Institute"/>
            <person name="Koch R.A."/>
            <person name="Yoon G."/>
            <person name="Arayal U."/>
            <person name="Lail K."/>
            <person name="Amirebrahimi M."/>
            <person name="Labutti K."/>
            <person name="Lipzen A."/>
            <person name="Riley R."/>
            <person name="Barry K."/>
            <person name="Henrissat B."/>
            <person name="Grigoriev I.V."/>
            <person name="Herr J.R."/>
            <person name="Aime M.C."/>
        </authorList>
    </citation>
    <scope>NUCLEOTIDE SEQUENCE</scope>
    <source>
        <strain evidence="1">MCA 3950</strain>
    </source>
</reference>
<dbReference type="EMBL" id="MU250566">
    <property type="protein sequence ID" value="KAG7440902.1"/>
    <property type="molecule type" value="Genomic_DNA"/>
</dbReference>
<evidence type="ECO:0000313" key="1">
    <source>
        <dbReference type="EMBL" id="KAG7440902.1"/>
    </source>
</evidence>
<evidence type="ECO:0000313" key="2">
    <source>
        <dbReference type="Proteomes" id="UP000812287"/>
    </source>
</evidence>
<accession>A0A9P8ANI4</accession>
<dbReference type="Proteomes" id="UP000812287">
    <property type="component" value="Unassembled WGS sequence"/>
</dbReference>
<dbReference type="GeneID" id="66100785"/>
<name>A0A9P8ANI4_9AGAR</name>
<keyword evidence="2" id="KW-1185">Reference proteome</keyword>